<dbReference type="AlphaFoldDB" id="A0A8H7QDY8"/>
<evidence type="ECO:0000313" key="1">
    <source>
        <dbReference type="EMBL" id="KAG2189898.1"/>
    </source>
</evidence>
<accession>A0A8H7QDY8</accession>
<dbReference type="Proteomes" id="UP000650833">
    <property type="component" value="Unassembled WGS sequence"/>
</dbReference>
<dbReference type="EMBL" id="JAEPRC010001131">
    <property type="protein sequence ID" value="KAG2189898.1"/>
    <property type="molecule type" value="Genomic_DNA"/>
</dbReference>
<protein>
    <submittedName>
        <fullName evidence="1">Uncharacterized protein</fullName>
    </submittedName>
</protein>
<evidence type="ECO:0000313" key="2">
    <source>
        <dbReference type="Proteomes" id="UP000650833"/>
    </source>
</evidence>
<sequence>MLNTFYFENGQENVYNDRGQKAFNLVKDILAQIKDPNIIPETVTGRQDQLMTEENVSSRITDTRNNVLAENLYSFCSHSKVKTNQHNVGLITPLLSKNHELYKYIN</sequence>
<gene>
    <name evidence="1" type="ORF">INT46_008218</name>
</gene>
<organism evidence="1 2">
    <name type="scientific">Mucor plumbeus</name>
    <dbReference type="NCBI Taxonomy" id="97098"/>
    <lineage>
        <taxon>Eukaryota</taxon>
        <taxon>Fungi</taxon>
        <taxon>Fungi incertae sedis</taxon>
        <taxon>Mucoromycota</taxon>
        <taxon>Mucoromycotina</taxon>
        <taxon>Mucoromycetes</taxon>
        <taxon>Mucorales</taxon>
        <taxon>Mucorineae</taxon>
        <taxon>Mucoraceae</taxon>
        <taxon>Mucor</taxon>
    </lineage>
</organism>
<dbReference type="OrthoDB" id="2283674at2759"/>
<name>A0A8H7QDY8_9FUNG</name>
<proteinExistence type="predicted"/>
<reference evidence="1" key="1">
    <citation type="submission" date="2020-12" db="EMBL/GenBank/DDBJ databases">
        <title>Metabolic potential, ecology and presence of endohyphal bacteria is reflected in genomic diversity of Mucoromycotina.</title>
        <authorList>
            <person name="Muszewska A."/>
            <person name="Okrasinska A."/>
            <person name="Steczkiewicz K."/>
            <person name="Drgas O."/>
            <person name="Orlowska M."/>
            <person name="Perlinska-Lenart U."/>
            <person name="Aleksandrzak-Piekarczyk T."/>
            <person name="Szatraj K."/>
            <person name="Zielenkiewicz U."/>
            <person name="Pilsyk S."/>
            <person name="Malc E."/>
            <person name="Mieczkowski P."/>
            <person name="Kruszewska J.S."/>
            <person name="Biernat P."/>
            <person name="Pawlowska J."/>
        </authorList>
    </citation>
    <scope>NUCLEOTIDE SEQUENCE</scope>
    <source>
        <strain evidence="1">CBS 226.32</strain>
    </source>
</reference>
<comment type="caution">
    <text evidence="1">The sequence shown here is derived from an EMBL/GenBank/DDBJ whole genome shotgun (WGS) entry which is preliminary data.</text>
</comment>
<keyword evidence="2" id="KW-1185">Reference proteome</keyword>